<dbReference type="PANTHER" id="PTHR37829">
    <property type="entry name" value="PHAGE-LIKE ELEMENT PBSX PROTEIN XKDT"/>
    <property type="match status" value="1"/>
</dbReference>
<dbReference type="RefSeq" id="WP_159552798.1">
    <property type="nucleotide sequence ID" value="NZ_CP035042.1"/>
</dbReference>
<reference evidence="2 3" key="1">
    <citation type="submission" date="2019-01" db="EMBL/GenBank/DDBJ databases">
        <title>Complete genome of a denitifying bacterium Halomons sp. BC-M4-5.</title>
        <authorList>
            <person name="Wang L."/>
            <person name="Shao Z."/>
        </authorList>
    </citation>
    <scope>NUCLEOTIDE SEQUENCE [LARGE SCALE GENOMIC DNA]</scope>
    <source>
        <strain evidence="2 3">BC-M4-5</strain>
    </source>
</reference>
<keyword evidence="3" id="KW-1185">Reference proteome</keyword>
<name>A0A6I6SLL7_9GAMM</name>
<dbReference type="InterPro" id="IPR052399">
    <property type="entry name" value="Phage_Baseplate_Assmbl_Protein"/>
</dbReference>
<accession>A0A6I6SLL7</accession>
<gene>
    <name evidence="2" type="ORF">EKK97_14075</name>
</gene>
<evidence type="ECO:0000313" key="3">
    <source>
        <dbReference type="Proteomes" id="UP000464013"/>
    </source>
</evidence>
<dbReference type="Pfam" id="PF04865">
    <property type="entry name" value="Baseplate_J"/>
    <property type="match status" value="1"/>
</dbReference>
<dbReference type="InterPro" id="IPR006949">
    <property type="entry name" value="Barrel_Baseplate_J-like"/>
</dbReference>
<evidence type="ECO:0000259" key="1">
    <source>
        <dbReference type="Pfam" id="PF04865"/>
    </source>
</evidence>
<evidence type="ECO:0000313" key="2">
    <source>
        <dbReference type="EMBL" id="QHC50492.1"/>
    </source>
</evidence>
<proteinExistence type="predicted"/>
<organism evidence="2 3">
    <name type="scientific">Billgrantia tianxiuensis</name>
    <dbReference type="NCBI Taxonomy" id="2497861"/>
    <lineage>
        <taxon>Bacteria</taxon>
        <taxon>Pseudomonadati</taxon>
        <taxon>Pseudomonadota</taxon>
        <taxon>Gammaproteobacteria</taxon>
        <taxon>Oceanospirillales</taxon>
        <taxon>Halomonadaceae</taxon>
        <taxon>Billgrantia</taxon>
    </lineage>
</organism>
<dbReference type="PANTHER" id="PTHR37829:SF3">
    <property type="entry name" value="PROTEIN JAYE-RELATED"/>
    <property type="match status" value="1"/>
</dbReference>
<dbReference type="KEGG" id="htx:EKK97_14075"/>
<sequence>MAEITADGITGTTLQEYLAEIQARYEAIDPDWNIEPESPDGQAISIWSETLALLDEQVQYAYMSRDPATATGQALNDIAAYAGLERQDATFSTATVVITGVDGTVIQAGSRVRNSDTGTTWALDEDVEIDGPTTANATATERGALTAAIGTLTEIADPVAGWQSVTNDEAAAIGRDEESDNQFRLRRNRSVALPGRNQVDNIFAAVSNVDGVTQVRVYENPEPTTDSNGLAPHSIAVFVQGGEVEAILEAIAANKNPGCGMNRYSGFPNTISEDTTTPLGNPVNITFFRPELISIYDVVTINTTEMSEATKETIKQAIVDFSLEGFIPGEGFTKRGFRIGERVAAGKLYTPVNNIVGDQGATESITVGTDPDPTGAVVPIDFNQLAVFDVANIEVEYVT</sequence>
<protein>
    <submittedName>
        <fullName evidence="2">Phage baseplate protein</fullName>
    </submittedName>
</protein>
<feature type="domain" description="Baseplate protein J-like barrel" evidence="1">
    <location>
        <begin position="95"/>
        <end position="173"/>
    </location>
</feature>
<dbReference type="AlphaFoldDB" id="A0A6I6SLL7"/>
<dbReference type="OrthoDB" id="5465441at2"/>
<dbReference type="EMBL" id="CP035042">
    <property type="protein sequence ID" value="QHC50492.1"/>
    <property type="molecule type" value="Genomic_DNA"/>
</dbReference>
<dbReference type="Proteomes" id="UP000464013">
    <property type="component" value="Chromosome"/>
</dbReference>